<dbReference type="Pfam" id="PF08661">
    <property type="entry name" value="Rep_fac-A_3"/>
    <property type="match status" value="1"/>
</dbReference>
<dbReference type="InterPro" id="IPR012340">
    <property type="entry name" value="NA-bd_OB-fold"/>
</dbReference>
<organism evidence="4 5">
    <name type="scientific">Drechslerella stenobrocha 248</name>
    <dbReference type="NCBI Taxonomy" id="1043628"/>
    <lineage>
        <taxon>Eukaryota</taxon>
        <taxon>Fungi</taxon>
        <taxon>Dikarya</taxon>
        <taxon>Ascomycota</taxon>
        <taxon>Pezizomycotina</taxon>
        <taxon>Orbiliomycetes</taxon>
        <taxon>Orbiliales</taxon>
        <taxon>Orbiliaceae</taxon>
        <taxon>Drechslerella</taxon>
    </lineage>
</organism>
<evidence type="ECO:0008006" key="6">
    <source>
        <dbReference type="Google" id="ProtNLM"/>
    </source>
</evidence>
<dbReference type="GO" id="GO:0005662">
    <property type="term" value="C:DNA replication factor A complex"/>
    <property type="evidence" value="ECO:0007669"/>
    <property type="project" value="TreeGrafter"/>
</dbReference>
<reference evidence="4 5" key="1">
    <citation type="submission" date="2013-05" db="EMBL/GenBank/DDBJ databases">
        <title>Drechslerella stenobrocha genome reveals carnivorous origination and mechanical trapping mechanism of predatory fungi.</title>
        <authorList>
            <person name="Liu X."/>
            <person name="Zhang W."/>
            <person name="Liu K."/>
        </authorList>
    </citation>
    <scope>NUCLEOTIDE SEQUENCE [LARGE SCALE GENOMIC DNA]</scope>
    <source>
        <strain evidence="4 5">248</strain>
    </source>
</reference>
<comment type="similarity">
    <text evidence="2">Belongs to the replication factor A protein 3 family.</text>
</comment>
<dbReference type="GO" id="GO:0003697">
    <property type="term" value="F:single-stranded DNA binding"/>
    <property type="evidence" value="ECO:0007669"/>
    <property type="project" value="TreeGrafter"/>
</dbReference>
<dbReference type="GO" id="GO:0006298">
    <property type="term" value="P:mismatch repair"/>
    <property type="evidence" value="ECO:0007669"/>
    <property type="project" value="TreeGrafter"/>
</dbReference>
<dbReference type="GO" id="GO:0035861">
    <property type="term" value="C:site of double-strand break"/>
    <property type="evidence" value="ECO:0007669"/>
    <property type="project" value="TreeGrafter"/>
</dbReference>
<evidence type="ECO:0000256" key="1">
    <source>
        <dbReference type="ARBA" id="ARBA00004123"/>
    </source>
</evidence>
<evidence type="ECO:0000256" key="3">
    <source>
        <dbReference type="ARBA" id="ARBA00023242"/>
    </source>
</evidence>
<dbReference type="Proteomes" id="UP000024837">
    <property type="component" value="Unassembled WGS sequence"/>
</dbReference>
<dbReference type="GO" id="GO:0006260">
    <property type="term" value="P:DNA replication"/>
    <property type="evidence" value="ECO:0007669"/>
    <property type="project" value="InterPro"/>
</dbReference>
<dbReference type="GO" id="GO:0006289">
    <property type="term" value="P:nucleotide-excision repair"/>
    <property type="evidence" value="ECO:0007669"/>
    <property type="project" value="TreeGrafter"/>
</dbReference>
<dbReference type="InterPro" id="IPR013970">
    <property type="entry name" value="Rfa2"/>
</dbReference>
<gene>
    <name evidence="4" type="ORF">DRE_02293</name>
</gene>
<dbReference type="GO" id="GO:0003684">
    <property type="term" value="F:damaged DNA binding"/>
    <property type="evidence" value="ECO:0007669"/>
    <property type="project" value="TreeGrafter"/>
</dbReference>
<keyword evidence="3" id="KW-0539">Nucleus</keyword>
<dbReference type="SUPFAM" id="SSF50249">
    <property type="entry name" value="Nucleic acid-binding proteins"/>
    <property type="match status" value="1"/>
</dbReference>
<dbReference type="Gene3D" id="2.40.50.140">
    <property type="entry name" value="Nucleic acid-binding proteins"/>
    <property type="match status" value="1"/>
</dbReference>
<sequence length="107" mass="11460">MTEQTPRVNAGLLSSFTAQTVRITGKVVQIRGNTATIDSQGTVVVQLDSETTVKTIGNVVEIIGKVNADHSIKEFVSADFGPNVDLAAVDAVVQATHAFREIFYDPK</sequence>
<dbReference type="GO" id="GO:0000724">
    <property type="term" value="P:double-strand break repair via homologous recombination"/>
    <property type="evidence" value="ECO:0007669"/>
    <property type="project" value="TreeGrafter"/>
</dbReference>
<dbReference type="EMBL" id="KI966401">
    <property type="protein sequence ID" value="EWC48189.1"/>
    <property type="molecule type" value="Genomic_DNA"/>
</dbReference>
<dbReference type="CDD" id="cd04479">
    <property type="entry name" value="RPA3"/>
    <property type="match status" value="1"/>
</dbReference>
<dbReference type="OrthoDB" id="188186at2759"/>
<dbReference type="PANTHER" id="PTHR15114:SF1">
    <property type="entry name" value="REPLICATION PROTEIN A 14 KDA SUBUNIT"/>
    <property type="match status" value="1"/>
</dbReference>
<dbReference type="GO" id="GO:0006284">
    <property type="term" value="P:base-excision repair"/>
    <property type="evidence" value="ECO:0007669"/>
    <property type="project" value="TreeGrafter"/>
</dbReference>
<protein>
    <recommendedName>
        <fullName evidence="6">Replication factor A protein 3</fullName>
    </recommendedName>
</protein>
<dbReference type="AlphaFoldDB" id="W7HXE7"/>
<accession>W7HXE7</accession>
<evidence type="ECO:0000313" key="5">
    <source>
        <dbReference type="Proteomes" id="UP000024837"/>
    </source>
</evidence>
<dbReference type="HOGENOM" id="CLU_141922_2_0_1"/>
<comment type="subcellular location">
    <subcellularLocation>
        <location evidence="1">Nucleus</location>
    </subcellularLocation>
</comment>
<dbReference type="PANTHER" id="PTHR15114">
    <property type="entry name" value="REPLICATION PROTEIN A3"/>
    <property type="match status" value="1"/>
</dbReference>
<evidence type="ECO:0000256" key="2">
    <source>
        <dbReference type="ARBA" id="ARBA00009761"/>
    </source>
</evidence>
<proteinExistence type="inferred from homology"/>
<name>W7HXE7_9PEZI</name>
<evidence type="ECO:0000313" key="4">
    <source>
        <dbReference type="EMBL" id="EWC48189.1"/>
    </source>
</evidence>
<keyword evidence="5" id="KW-1185">Reference proteome</keyword>